<evidence type="ECO:0000256" key="6">
    <source>
        <dbReference type="ARBA" id="ARBA00022840"/>
    </source>
</evidence>
<dbReference type="FunFam" id="1.20.1560.10:FF:000040">
    <property type="entry name" value="Multidrug ABC transporter ATP-binding protein"/>
    <property type="match status" value="1"/>
</dbReference>
<keyword evidence="3" id="KW-1003">Cell membrane</keyword>
<evidence type="ECO:0000256" key="4">
    <source>
        <dbReference type="ARBA" id="ARBA00022692"/>
    </source>
</evidence>
<dbReference type="EMBL" id="CP016438">
    <property type="protein sequence ID" value="ANS65071.1"/>
    <property type="molecule type" value="Genomic_DNA"/>
</dbReference>
<dbReference type="PROSITE" id="PS50893">
    <property type="entry name" value="ABC_TRANSPORTER_2"/>
    <property type="match status" value="1"/>
</dbReference>
<dbReference type="SMART" id="SM00382">
    <property type="entry name" value="AAA"/>
    <property type="match status" value="1"/>
</dbReference>
<keyword evidence="4" id="KW-0812">Transmembrane</keyword>
<dbReference type="PANTHER" id="PTHR43394:SF1">
    <property type="entry name" value="ATP-BINDING CASSETTE SUB-FAMILY B MEMBER 10, MITOCHONDRIAL"/>
    <property type="match status" value="1"/>
</dbReference>
<dbReference type="PATRIC" id="fig|1915.4.peg.3141"/>
<dbReference type="InterPro" id="IPR003593">
    <property type="entry name" value="AAA+_ATPase"/>
</dbReference>
<dbReference type="KEGG" id="sls:SLINC_2847"/>
<evidence type="ECO:0000256" key="2">
    <source>
        <dbReference type="ARBA" id="ARBA00022448"/>
    </source>
</evidence>
<dbReference type="InterPro" id="IPR011527">
    <property type="entry name" value="ABC1_TM_dom"/>
</dbReference>
<keyword evidence="2" id="KW-0813">Transport</keyword>
<keyword evidence="8" id="KW-0472">Membrane</keyword>
<name>A0A1B1M8W6_STRLN</name>
<dbReference type="Pfam" id="PF00005">
    <property type="entry name" value="ABC_tran"/>
    <property type="match status" value="1"/>
</dbReference>
<dbReference type="Proteomes" id="UP000092598">
    <property type="component" value="Chromosome"/>
</dbReference>
<dbReference type="GO" id="GO:0005886">
    <property type="term" value="C:plasma membrane"/>
    <property type="evidence" value="ECO:0007669"/>
    <property type="project" value="UniProtKB-SubCell"/>
</dbReference>
<accession>A0A1B1M8W6</accession>
<evidence type="ECO:0000256" key="1">
    <source>
        <dbReference type="ARBA" id="ARBA00004651"/>
    </source>
</evidence>
<evidence type="ECO:0000256" key="8">
    <source>
        <dbReference type="ARBA" id="ARBA00023136"/>
    </source>
</evidence>
<dbReference type="PANTHER" id="PTHR43394">
    <property type="entry name" value="ATP-DEPENDENT PERMEASE MDL1, MITOCHONDRIAL"/>
    <property type="match status" value="1"/>
</dbReference>
<dbReference type="SUPFAM" id="SSF90123">
    <property type="entry name" value="ABC transporter transmembrane region"/>
    <property type="match status" value="1"/>
</dbReference>
<keyword evidence="10" id="KW-1185">Reference proteome</keyword>
<dbReference type="GO" id="GO:0005524">
    <property type="term" value="F:ATP binding"/>
    <property type="evidence" value="ECO:0007669"/>
    <property type="project" value="UniProtKB-KW"/>
</dbReference>
<evidence type="ECO:0000256" key="7">
    <source>
        <dbReference type="ARBA" id="ARBA00022989"/>
    </source>
</evidence>
<dbReference type="InterPro" id="IPR039421">
    <property type="entry name" value="Type_1_exporter"/>
</dbReference>
<dbReference type="InterPro" id="IPR003439">
    <property type="entry name" value="ABC_transporter-like_ATP-bd"/>
</dbReference>
<keyword evidence="7" id="KW-1133">Transmembrane helix</keyword>
<dbReference type="PROSITE" id="PS00211">
    <property type="entry name" value="ABC_TRANSPORTER_1"/>
    <property type="match status" value="1"/>
</dbReference>
<gene>
    <name evidence="9" type="ORF">SLINC_2847</name>
</gene>
<dbReference type="GO" id="GO:0015421">
    <property type="term" value="F:ABC-type oligopeptide transporter activity"/>
    <property type="evidence" value="ECO:0007669"/>
    <property type="project" value="TreeGrafter"/>
</dbReference>
<sequence length="577" mass="62307">MLIRLLRTCLRPYKKPIWLLVLLQLLQTCATLYLPTLNADIIDQGVVNGDTGYILGYGALMIGISLVQVVCNIGAVYYGARTASAVGRDLRAAVFDRVQSFSAREVGQFGAPSLITRTTNDVQQVQMLALMTFTLLVSAPIMCVGGIVLALGLDVPLSAVLVAVVPTLGICVTLIVRRLRPLFRSMQVKLDTVNRVLREQITGNRVIRAFVRDGYEEERFRTSNTDLTDVALKTGNLLALMFPIVMTVVNLSSIAVVWFGAHRIDSGGMQIGDLTAFLAYLMQIVMSVMMATFMFMMVPRAEVCAERIQEVLDTSSSVVPPVAPVTRLRRHGHLEIRGAGFCYPGAEEPVLKTIDLVARPGEVTAVIGSTGSGKSTLLGLVPRLFDATDGEVLVDGVPVADVDPELLARTVGLVPQKPYLFAGTVATNLRYGNPDATDEELWQALEVAQAKGFVSGLENGLDSPIAQGGTNVSGGQRQRLAIARTLVQRPEIYLFDDSFSALDYATDAALRAALAAETAEATVVIVAQRVATIRDADRIVVLDEGRVVGTGSHRELMADNETYREIVLSQLTEAEAA</sequence>
<dbReference type="CDD" id="cd18548">
    <property type="entry name" value="ABC_6TM_Tm287_like"/>
    <property type="match status" value="1"/>
</dbReference>
<keyword evidence="6 9" id="KW-0067">ATP-binding</keyword>
<dbReference type="AlphaFoldDB" id="A0A1B1M8W6"/>
<dbReference type="FunFam" id="3.40.50.300:FF:000854">
    <property type="entry name" value="Multidrug ABC transporter ATP-binding protein"/>
    <property type="match status" value="1"/>
</dbReference>
<protein>
    <submittedName>
        <fullName evidence="9">ABC transporter ATP-binding protein</fullName>
    </submittedName>
</protein>
<evidence type="ECO:0000313" key="10">
    <source>
        <dbReference type="Proteomes" id="UP000092598"/>
    </source>
</evidence>
<dbReference type="InterPro" id="IPR027417">
    <property type="entry name" value="P-loop_NTPase"/>
</dbReference>
<dbReference type="Gene3D" id="3.40.50.300">
    <property type="entry name" value="P-loop containing nucleotide triphosphate hydrolases"/>
    <property type="match status" value="1"/>
</dbReference>
<dbReference type="SUPFAM" id="SSF52540">
    <property type="entry name" value="P-loop containing nucleoside triphosphate hydrolases"/>
    <property type="match status" value="1"/>
</dbReference>
<dbReference type="GO" id="GO:0016887">
    <property type="term" value="F:ATP hydrolysis activity"/>
    <property type="evidence" value="ECO:0007669"/>
    <property type="project" value="InterPro"/>
</dbReference>
<dbReference type="OrthoDB" id="9806127at2"/>
<dbReference type="InterPro" id="IPR036640">
    <property type="entry name" value="ABC1_TM_sf"/>
</dbReference>
<dbReference type="PROSITE" id="PS50929">
    <property type="entry name" value="ABC_TM1F"/>
    <property type="match status" value="1"/>
</dbReference>
<dbReference type="Pfam" id="PF00664">
    <property type="entry name" value="ABC_membrane"/>
    <property type="match status" value="1"/>
</dbReference>
<dbReference type="Gene3D" id="1.20.1560.10">
    <property type="entry name" value="ABC transporter type 1, transmembrane domain"/>
    <property type="match status" value="1"/>
</dbReference>
<dbReference type="InterPro" id="IPR017871">
    <property type="entry name" value="ABC_transporter-like_CS"/>
</dbReference>
<evidence type="ECO:0000313" key="9">
    <source>
        <dbReference type="EMBL" id="ANS65071.1"/>
    </source>
</evidence>
<dbReference type="RefSeq" id="WP_067432221.1">
    <property type="nucleotide sequence ID" value="NZ_CP016438.1"/>
</dbReference>
<evidence type="ECO:0000256" key="5">
    <source>
        <dbReference type="ARBA" id="ARBA00022741"/>
    </source>
</evidence>
<evidence type="ECO:0000256" key="3">
    <source>
        <dbReference type="ARBA" id="ARBA00022475"/>
    </source>
</evidence>
<reference evidence="9 10" key="1">
    <citation type="submission" date="2016-07" db="EMBL/GenBank/DDBJ databases">
        <title>Enhancement of antibiotic productionsby engineered nitrateutilization in actinobacteria.</title>
        <authorList>
            <person name="Meng S.C."/>
        </authorList>
    </citation>
    <scope>NUCLEOTIDE SEQUENCE [LARGE SCALE GENOMIC DNA]</scope>
    <source>
        <strain evidence="9 10">NRRL 2936</strain>
    </source>
</reference>
<comment type="subcellular location">
    <subcellularLocation>
        <location evidence="1">Cell membrane</location>
        <topology evidence="1">Multi-pass membrane protein</topology>
    </subcellularLocation>
</comment>
<proteinExistence type="predicted"/>
<dbReference type="STRING" id="1915.SLINC_2847"/>
<keyword evidence="5" id="KW-0547">Nucleotide-binding</keyword>
<organism evidence="9 10">
    <name type="scientific">Streptomyces lincolnensis</name>
    <dbReference type="NCBI Taxonomy" id="1915"/>
    <lineage>
        <taxon>Bacteria</taxon>
        <taxon>Bacillati</taxon>
        <taxon>Actinomycetota</taxon>
        <taxon>Actinomycetes</taxon>
        <taxon>Kitasatosporales</taxon>
        <taxon>Streptomycetaceae</taxon>
        <taxon>Streptomyces</taxon>
    </lineage>
</organism>